<reference evidence="2" key="1">
    <citation type="submission" date="2020-11" db="EMBL/GenBank/DDBJ databases">
        <authorList>
            <consortium name="DOE Joint Genome Institute"/>
            <person name="Ahrendt S."/>
            <person name="Riley R."/>
            <person name="Andreopoulos W."/>
            <person name="Labutti K."/>
            <person name="Pangilinan J."/>
            <person name="Ruiz-Duenas F.J."/>
            <person name="Barrasa J.M."/>
            <person name="Sanchez-Garcia M."/>
            <person name="Camarero S."/>
            <person name="Miyauchi S."/>
            <person name="Serrano A."/>
            <person name="Linde D."/>
            <person name="Babiker R."/>
            <person name="Drula E."/>
            <person name="Ayuso-Fernandez I."/>
            <person name="Pacheco R."/>
            <person name="Padilla G."/>
            <person name="Ferreira P."/>
            <person name="Barriuso J."/>
            <person name="Kellner H."/>
            <person name="Castanera R."/>
            <person name="Alfaro M."/>
            <person name="Ramirez L."/>
            <person name="Pisabarro A.G."/>
            <person name="Kuo A."/>
            <person name="Tritt A."/>
            <person name="Lipzen A."/>
            <person name="He G."/>
            <person name="Yan M."/>
            <person name="Ng V."/>
            <person name="Cullen D."/>
            <person name="Martin F."/>
            <person name="Rosso M.-N."/>
            <person name="Henrissat B."/>
            <person name="Hibbett D."/>
            <person name="Martinez A.T."/>
            <person name="Grigoriev I.V."/>
        </authorList>
    </citation>
    <scope>NUCLEOTIDE SEQUENCE</scope>
    <source>
        <strain evidence="2">CIRM-BRFM 674</strain>
    </source>
</reference>
<dbReference type="AlphaFoldDB" id="A0A9P6D649"/>
<proteinExistence type="predicted"/>
<feature type="region of interest" description="Disordered" evidence="1">
    <location>
        <begin position="449"/>
        <end position="472"/>
    </location>
</feature>
<dbReference type="EMBL" id="MU155142">
    <property type="protein sequence ID" value="KAF9484570.1"/>
    <property type="molecule type" value="Genomic_DNA"/>
</dbReference>
<protein>
    <recommendedName>
        <fullName evidence="4">F-box domain-containing protein</fullName>
    </recommendedName>
</protein>
<dbReference type="OrthoDB" id="2269034at2759"/>
<dbReference type="Proteomes" id="UP000807469">
    <property type="component" value="Unassembled WGS sequence"/>
</dbReference>
<evidence type="ECO:0000256" key="1">
    <source>
        <dbReference type="SAM" id="MobiDB-lite"/>
    </source>
</evidence>
<evidence type="ECO:0008006" key="4">
    <source>
        <dbReference type="Google" id="ProtNLM"/>
    </source>
</evidence>
<evidence type="ECO:0000313" key="2">
    <source>
        <dbReference type="EMBL" id="KAF9484570.1"/>
    </source>
</evidence>
<evidence type="ECO:0000313" key="3">
    <source>
        <dbReference type="Proteomes" id="UP000807469"/>
    </source>
</evidence>
<sequence length="606" mass="68496">MQTSNGLSFSAPLITIPPPLQSRTIPTEKAGQIAVIDAEIMYTDDVISKYLDYRCTLSRHRNSLLPSINLPREILEMIFEWARHPLEDEDFIFTALPEIETTKKKDIPPATPFLIASVCSVWRTVVLEAPQLWSNIEIKVSQKDSKRQAEQLTYWISKSGQRPLTVTLLLKALEKEFGDDDSVDDQDDVYILSTEVIDILIPHAHRIQALDTFVPWSWAPTLAQIVESAHQLKTITPRLGGSPDDFVDQLDLFASSPKLRDAMLIGYSFSNITLPWSQLERLELDLSGVHQCFEILRLCPRLRIFMFDLVHDDDSDDIPPSPSPITHKFLESIELRVDIEAELAEFLEQLTLPALRSFTSWISIEGRSYTGRSIPSLLPFIARSQCKLERLSLVGTIPPYELAECLQALPSLRELLLYDPQEGMKDIQRDHFDQRMLDLMNPKNFPGSGGNGVGSLVQSRHRAKQRNNSDIPGEDLVYQRGSKVCLGPNLETILFRGKLSIKKYQDLVEFLAYRWYGPSADLEIQSAKRLGKRSVGKRAPQVAASTVQLRSATFINPMKGLELEDDDVAVLLKLKEAGMHVELLGYGALLDQDDTIFIQDRLVSIF</sequence>
<comment type="caution">
    <text evidence="2">The sequence shown here is derived from an EMBL/GenBank/DDBJ whole genome shotgun (WGS) entry which is preliminary data.</text>
</comment>
<accession>A0A9P6D649</accession>
<name>A0A9P6D649_9AGAR</name>
<dbReference type="SUPFAM" id="SSF52047">
    <property type="entry name" value="RNI-like"/>
    <property type="match status" value="1"/>
</dbReference>
<organism evidence="2 3">
    <name type="scientific">Pholiota conissans</name>
    <dbReference type="NCBI Taxonomy" id="109636"/>
    <lineage>
        <taxon>Eukaryota</taxon>
        <taxon>Fungi</taxon>
        <taxon>Dikarya</taxon>
        <taxon>Basidiomycota</taxon>
        <taxon>Agaricomycotina</taxon>
        <taxon>Agaricomycetes</taxon>
        <taxon>Agaricomycetidae</taxon>
        <taxon>Agaricales</taxon>
        <taxon>Agaricineae</taxon>
        <taxon>Strophariaceae</taxon>
        <taxon>Pholiota</taxon>
    </lineage>
</organism>
<gene>
    <name evidence="2" type="ORF">BDN70DRAFT_105702</name>
</gene>
<keyword evidence="3" id="KW-1185">Reference proteome</keyword>